<keyword evidence="4 10" id="KW-0812">Transmembrane</keyword>
<keyword evidence="6 10" id="KW-0472">Membrane</keyword>
<name>A0A0C3SD74_PHLG1</name>
<dbReference type="PANTHER" id="PTHR22914:SF38">
    <property type="entry name" value="CHITIN SYNTHASE 2"/>
    <property type="match status" value="1"/>
</dbReference>
<dbReference type="EMBL" id="KN840445">
    <property type="protein sequence ID" value="KIP11567.1"/>
    <property type="molecule type" value="Genomic_DNA"/>
</dbReference>
<feature type="transmembrane region" description="Helical" evidence="10">
    <location>
        <begin position="704"/>
        <end position="729"/>
    </location>
</feature>
<dbReference type="STRING" id="745531.A0A0C3SD74"/>
<dbReference type="Proteomes" id="UP000053257">
    <property type="component" value="Unassembled WGS sequence"/>
</dbReference>
<dbReference type="InterPro" id="IPR004835">
    <property type="entry name" value="Chitin_synth"/>
</dbReference>
<feature type="transmembrane region" description="Helical" evidence="10">
    <location>
        <begin position="497"/>
        <end position="522"/>
    </location>
</feature>
<accession>A0A0C3SD74</accession>
<evidence type="ECO:0000259" key="11">
    <source>
        <dbReference type="Pfam" id="PF08407"/>
    </source>
</evidence>
<dbReference type="HOGENOM" id="CLU_004760_2_1_1"/>
<organism evidence="12 13">
    <name type="scientific">Phlebiopsis gigantea (strain 11061_1 CR5-6)</name>
    <name type="common">White-rot fungus</name>
    <name type="synonym">Peniophora gigantea</name>
    <dbReference type="NCBI Taxonomy" id="745531"/>
    <lineage>
        <taxon>Eukaryota</taxon>
        <taxon>Fungi</taxon>
        <taxon>Dikarya</taxon>
        <taxon>Basidiomycota</taxon>
        <taxon>Agaricomycotina</taxon>
        <taxon>Agaricomycetes</taxon>
        <taxon>Polyporales</taxon>
        <taxon>Phanerochaetaceae</taxon>
        <taxon>Phlebiopsis</taxon>
    </lineage>
</organism>
<gene>
    <name evidence="12" type="ORF">PHLGIDRAFT_83199</name>
</gene>
<comment type="similarity">
    <text evidence="10">Belongs to the chitin synthase family.</text>
</comment>
<dbReference type="EC" id="2.4.1.16" evidence="2 10"/>
<evidence type="ECO:0000256" key="8">
    <source>
        <dbReference type="ARBA" id="ARBA00024009"/>
    </source>
</evidence>
<feature type="domain" description="Chitin synthase N-terminal" evidence="11">
    <location>
        <begin position="2"/>
        <end position="72"/>
    </location>
</feature>
<evidence type="ECO:0000256" key="5">
    <source>
        <dbReference type="ARBA" id="ARBA00022989"/>
    </source>
</evidence>
<dbReference type="OrthoDB" id="26569at2759"/>
<keyword evidence="10" id="KW-1003">Cell membrane</keyword>
<dbReference type="GO" id="GO:0004100">
    <property type="term" value="F:chitin synthase activity"/>
    <property type="evidence" value="ECO:0007669"/>
    <property type="project" value="UniProtKB-UniRule"/>
</dbReference>
<evidence type="ECO:0000313" key="13">
    <source>
        <dbReference type="Proteomes" id="UP000053257"/>
    </source>
</evidence>
<keyword evidence="7 10" id="KW-0961">Cell wall biogenesis/degradation</keyword>
<keyword evidence="3 10" id="KW-0328">Glycosyltransferase</keyword>
<evidence type="ECO:0000256" key="10">
    <source>
        <dbReference type="RuleBase" id="RU366040"/>
    </source>
</evidence>
<feature type="transmembrane region" description="Helical" evidence="10">
    <location>
        <begin position="429"/>
        <end position="453"/>
    </location>
</feature>
<dbReference type="Pfam" id="PF08407">
    <property type="entry name" value="Chitin_synth_1N"/>
    <property type="match status" value="1"/>
</dbReference>
<evidence type="ECO:0000256" key="3">
    <source>
        <dbReference type="ARBA" id="ARBA00022676"/>
    </source>
</evidence>
<dbReference type="InterPro" id="IPR029044">
    <property type="entry name" value="Nucleotide-diphossugar_trans"/>
</dbReference>
<dbReference type="Pfam" id="PF01644">
    <property type="entry name" value="Chitin_synth_1"/>
    <property type="match status" value="1"/>
</dbReference>
<dbReference type="GO" id="GO:0030428">
    <property type="term" value="C:cell septum"/>
    <property type="evidence" value="ECO:0007669"/>
    <property type="project" value="TreeGrafter"/>
</dbReference>
<dbReference type="CDD" id="cd04190">
    <property type="entry name" value="Chitin_synth_C"/>
    <property type="match status" value="1"/>
</dbReference>
<comment type="subcellular location">
    <subcellularLocation>
        <location evidence="10">Cell membrane</location>
        <topology evidence="10">Multi-pass membrane protein</topology>
    </subcellularLocation>
    <subcellularLocation>
        <location evidence="1">Membrane</location>
        <topology evidence="1">Multi-pass membrane protein</topology>
    </subcellularLocation>
</comment>
<feature type="transmembrane region" description="Helical" evidence="10">
    <location>
        <begin position="465"/>
        <end position="485"/>
    </location>
</feature>
<reference evidence="12 13" key="1">
    <citation type="journal article" date="2014" name="PLoS Genet.">
        <title>Analysis of the Phlebiopsis gigantea genome, transcriptome and secretome provides insight into its pioneer colonization strategies of wood.</title>
        <authorList>
            <person name="Hori C."/>
            <person name="Ishida T."/>
            <person name="Igarashi K."/>
            <person name="Samejima M."/>
            <person name="Suzuki H."/>
            <person name="Master E."/>
            <person name="Ferreira P."/>
            <person name="Ruiz-Duenas F.J."/>
            <person name="Held B."/>
            <person name="Canessa P."/>
            <person name="Larrondo L.F."/>
            <person name="Schmoll M."/>
            <person name="Druzhinina I.S."/>
            <person name="Kubicek C.P."/>
            <person name="Gaskell J.A."/>
            <person name="Kersten P."/>
            <person name="St John F."/>
            <person name="Glasner J."/>
            <person name="Sabat G."/>
            <person name="Splinter BonDurant S."/>
            <person name="Syed K."/>
            <person name="Yadav J."/>
            <person name="Mgbeahuruike A.C."/>
            <person name="Kovalchuk A."/>
            <person name="Asiegbu F.O."/>
            <person name="Lackner G."/>
            <person name="Hoffmeister D."/>
            <person name="Rencoret J."/>
            <person name="Gutierrez A."/>
            <person name="Sun H."/>
            <person name="Lindquist E."/>
            <person name="Barry K."/>
            <person name="Riley R."/>
            <person name="Grigoriev I.V."/>
            <person name="Henrissat B."/>
            <person name="Kues U."/>
            <person name="Berka R.M."/>
            <person name="Martinez A.T."/>
            <person name="Covert S.F."/>
            <person name="Blanchette R.A."/>
            <person name="Cullen D."/>
        </authorList>
    </citation>
    <scope>NUCLEOTIDE SEQUENCE [LARGE SCALE GENOMIC DNA]</scope>
    <source>
        <strain evidence="12 13">11061_1 CR5-6</strain>
    </source>
</reference>
<keyword evidence="5 10" id="KW-1133">Transmembrane helix</keyword>
<evidence type="ECO:0000256" key="9">
    <source>
        <dbReference type="ARBA" id="ARBA00048014"/>
    </source>
</evidence>
<comment type="catalytic activity">
    <reaction evidence="9 10">
        <text>[(1-&gt;4)-N-acetyl-beta-D-glucosaminyl](n) + UDP-N-acetyl-alpha-D-glucosamine = [(1-&gt;4)-N-acetyl-beta-D-glucosaminyl](n+1) + UDP + H(+)</text>
        <dbReference type="Rhea" id="RHEA:16637"/>
        <dbReference type="Rhea" id="RHEA-COMP:9593"/>
        <dbReference type="Rhea" id="RHEA-COMP:9595"/>
        <dbReference type="ChEBI" id="CHEBI:15378"/>
        <dbReference type="ChEBI" id="CHEBI:17029"/>
        <dbReference type="ChEBI" id="CHEBI:57705"/>
        <dbReference type="ChEBI" id="CHEBI:58223"/>
        <dbReference type="EC" id="2.4.1.16"/>
    </reaction>
</comment>
<dbReference type="GO" id="GO:0005886">
    <property type="term" value="C:plasma membrane"/>
    <property type="evidence" value="ECO:0007669"/>
    <property type="project" value="UniProtKB-SubCell"/>
</dbReference>
<evidence type="ECO:0000313" key="12">
    <source>
        <dbReference type="EMBL" id="KIP11567.1"/>
    </source>
</evidence>
<dbReference type="GO" id="GO:0071555">
    <property type="term" value="P:cell wall organization"/>
    <property type="evidence" value="ECO:0007669"/>
    <property type="project" value="UniProtKB-KW"/>
</dbReference>
<dbReference type="InterPro" id="IPR013616">
    <property type="entry name" value="Chitin_synth_N"/>
</dbReference>
<sequence length="734" mass="82423">MKKAVRLTNGNLVLDLNVPPKLVKILPVVGGVRYEEKSEMTKTRYTAVTCDPDEFEKQGFFLRQNELGRTTELFIVITMYNEDEVLFCRTLYGVMRNISHLCTRKNSRTWGPDSWKKVVVCIVADGRRKVHARVLDVLTLLGVYQPGDHMKGVVNNKAVTAHLFEYTTSFGLDPNMHFRYPDKGIVPTQILFCMKEKNKKKINSHRWFFNAFGSLLQPNVCVLLDVGTMPGPKSIYHLWKTFDLNSNVGGACGEIAAYKGRHWRSLINPLAVAAQNFEYKITNILDKPTESLFGYISVLPGAFSAYRYIALQNDQMGVGPLASYFKGEVLHGRDTDIFTSNMYLAEDRILCFELVAKAESHWILKYVKSAIGETDVPDALPEFISQRRRWLNGSFFAATYAVAHVGQIMRSGHTAGRKAGLLAETVYNVINLIASWFGIGNFYLFFVILTSSLETEYPKVKLIKYLNAFIQYWMAGLVTAAFLLSMGNKPQAAKWKYWSLVISFAALMCYMLFCAVICAIAASRQGGGAYSVMLFSIIATYGVYFFSSILSFDPWHMFTSFIPYMLLSPTYVNVLNVYAFCNLDDISWGTKQQTDQPTDLGAVVQNSASQVDVEVLADVADANEMYEESLANLRDRKPLPEPEVPGLYAAEREQAARDYYASVRTNVLLCWVLSNGLLLAAILGGGDPTSTFNENNTLTRTKAYMTFILAFVAITSIIRFSGSTLYLVIRVFTG</sequence>
<dbReference type="PANTHER" id="PTHR22914">
    <property type="entry name" value="CHITIN SYNTHASE"/>
    <property type="match status" value="1"/>
</dbReference>
<feature type="transmembrane region" description="Helical" evidence="10">
    <location>
        <begin position="529"/>
        <end position="549"/>
    </location>
</feature>
<evidence type="ECO:0000256" key="2">
    <source>
        <dbReference type="ARBA" id="ARBA00012543"/>
    </source>
</evidence>
<evidence type="ECO:0000256" key="1">
    <source>
        <dbReference type="ARBA" id="ARBA00004141"/>
    </source>
</evidence>
<keyword evidence="13" id="KW-1185">Reference proteome</keyword>
<dbReference type="AlphaFoldDB" id="A0A0C3SD74"/>
<evidence type="ECO:0000256" key="4">
    <source>
        <dbReference type="ARBA" id="ARBA00022692"/>
    </source>
</evidence>
<feature type="transmembrane region" description="Helical" evidence="10">
    <location>
        <begin position="561"/>
        <end position="581"/>
    </location>
</feature>
<dbReference type="SUPFAM" id="SSF53448">
    <property type="entry name" value="Nucleotide-diphospho-sugar transferases"/>
    <property type="match status" value="1"/>
</dbReference>
<evidence type="ECO:0000256" key="6">
    <source>
        <dbReference type="ARBA" id="ARBA00023136"/>
    </source>
</evidence>
<proteinExistence type="inferred from homology"/>
<comment type="function">
    <text evidence="8 10">Polymerizes chitin, a structural polymer of the cell wall and septum, by transferring the sugar moiety of UDP-GlcNAc to the non-reducing end of the growing chitin polymer.</text>
</comment>
<protein>
    <recommendedName>
        <fullName evidence="2 10">Chitin synthase</fullName>
        <ecNumber evidence="2 10">2.4.1.16</ecNumber>
    </recommendedName>
</protein>
<keyword evidence="10 12" id="KW-0808">Transferase</keyword>
<dbReference type="GO" id="GO:0006031">
    <property type="term" value="P:chitin biosynthetic process"/>
    <property type="evidence" value="ECO:0007669"/>
    <property type="project" value="UniProtKB-UniRule"/>
</dbReference>
<feature type="transmembrane region" description="Helical" evidence="10">
    <location>
        <begin position="667"/>
        <end position="684"/>
    </location>
</feature>
<evidence type="ECO:0000256" key="7">
    <source>
        <dbReference type="ARBA" id="ARBA00023316"/>
    </source>
</evidence>